<proteinExistence type="predicted"/>
<feature type="region of interest" description="Disordered" evidence="2">
    <location>
        <begin position="102"/>
        <end position="137"/>
    </location>
</feature>
<dbReference type="Proteomes" id="UP000777438">
    <property type="component" value="Unassembled WGS sequence"/>
</dbReference>
<feature type="coiled-coil region" evidence="1">
    <location>
        <begin position="9"/>
        <end position="36"/>
    </location>
</feature>
<feature type="compositionally biased region" description="Polar residues" evidence="2">
    <location>
        <begin position="304"/>
        <end position="325"/>
    </location>
</feature>
<feature type="domain" description="DUF7896" evidence="3">
    <location>
        <begin position="430"/>
        <end position="516"/>
    </location>
</feature>
<feature type="compositionally biased region" description="Polar residues" evidence="2">
    <location>
        <begin position="119"/>
        <end position="131"/>
    </location>
</feature>
<feature type="region of interest" description="Disordered" evidence="2">
    <location>
        <begin position="293"/>
        <end position="386"/>
    </location>
</feature>
<feature type="compositionally biased region" description="Low complexity" evidence="2">
    <location>
        <begin position="369"/>
        <end position="379"/>
    </location>
</feature>
<evidence type="ECO:0000313" key="4">
    <source>
        <dbReference type="EMBL" id="KAH6897356.1"/>
    </source>
</evidence>
<gene>
    <name evidence="4" type="ORF">B0T10DRAFT_183509</name>
</gene>
<keyword evidence="5" id="KW-1185">Reference proteome</keyword>
<evidence type="ECO:0000256" key="1">
    <source>
        <dbReference type="SAM" id="Coils"/>
    </source>
</evidence>
<feature type="compositionally biased region" description="Basic and acidic residues" evidence="2">
    <location>
        <begin position="342"/>
        <end position="353"/>
    </location>
</feature>
<organism evidence="4 5">
    <name type="scientific">Thelonectria olida</name>
    <dbReference type="NCBI Taxonomy" id="1576542"/>
    <lineage>
        <taxon>Eukaryota</taxon>
        <taxon>Fungi</taxon>
        <taxon>Dikarya</taxon>
        <taxon>Ascomycota</taxon>
        <taxon>Pezizomycotina</taxon>
        <taxon>Sordariomycetes</taxon>
        <taxon>Hypocreomycetidae</taxon>
        <taxon>Hypocreales</taxon>
        <taxon>Nectriaceae</taxon>
        <taxon>Thelonectria</taxon>
    </lineage>
</organism>
<protein>
    <recommendedName>
        <fullName evidence="3">DUF7896 domain-containing protein</fullName>
    </recommendedName>
</protein>
<evidence type="ECO:0000259" key="3">
    <source>
        <dbReference type="Pfam" id="PF25438"/>
    </source>
</evidence>
<dbReference type="OrthoDB" id="5377599at2759"/>
<dbReference type="AlphaFoldDB" id="A0A9P8WH28"/>
<evidence type="ECO:0000313" key="5">
    <source>
        <dbReference type="Proteomes" id="UP000777438"/>
    </source>
</evidence>
<dbReference type="InterPro" id="IPR057218">
    <property type="entry name" value="DUF7896"/>
</dbReference>
<feature type="compositionally biased region" description="Low complexity" evidence="2">
    <location>
        <begin position="326"/>
        <end position="341"/>
    </location>
</feature>
<dbReference type="Pfam" id="PF25438">
    <property type="entry name" value="DUF7896"/>
    <property type="match status" value="1"/>
</dbReference>
<name>A0A9P8WH28_9HYPO</name>
<sequence>MNLSKHITIEDLKRQLQETKAENSQLKQLFQNQQLQSLNIAPSTPVSTVVDVSRAHHGFAPSAHFASGAKSSALSRSKSTISYPTQMAQAMGRDLSFQAHKRQRRALSHQGGPAPAMTRSVSNRSESNMPFVQTGPVAPLTNPAMDRFYTSRDEPANQSLQGGLSQRLPNVQENTPFLDFGMDPDVFLAQWDEKQQVTEPYISPQSDISPNGVYMYPMTPACPSMVSGSSAAETASPLTRQNSSFDNLTAAEMGRLASSQSQAEVFFAQDSHFVNGLVTGSKRPAEQVLFGLGASLSPTPPDQYASSAPNGTSFLSSPDSTNMERSISNTSTTSMKSTASSLERRAKEARERAIMNASATKLAPRPQDTNTKSNSANTSSKKETRILVKHNYVRPKHPRAHCDQCNDHPEGFRGDHELRRHVNAKHEGTVKKFVCRDPATVGIVSNVQAVNPLNKCKACLAGKEYGAYYNAAAHLRRTHFKPKTPRAKNKAQDEKRGGKGGGDWPPMADLKLWFEEKIVEVGQSNALSPDEEDVDEEMPEAEMPEPTLNTQMGMFSGMGASMSPFDIEATYDLAVDGNAANGVLVSPEMGMTAPISSASASFGFSPYSDGSPITGLDADYANSVYSSNLSSTNTITPSTYQDMSQLNIPDGAMWAV</sequence>
<dbReference type="PANTHER" id="PTHR42031">
    <property type="entry name" value="KEY LIME PATHOGENICITY PROTEIN"/>
    <property type="match status" value="1"/>
</dbReference>
<evidence type="ECO:0000256" key="2">
    <source>
        <dbReference type="SAM" id="MobiDB-lite"/>
    </source>
</evidence>
<dbReference type="PANTHER" id="PTHR42031:SF1">
    <property type="entry name" value="KEY LIME PATHOGENICITY PROTEIN"/>
    <property type="match status" value="1"/>
</dbReference>
<reference evidence="4 5" key="1">
    <citation type="journal article" date="2021" name="Nat. Commun.">
        <title>Genetic determinants of endophytism in the Arabidopsis root mycobiome.</title>
        <authorList>
            <person name="Mesny F."/>
            <person name="Miyauchi S."/>
            <person name="Thiergart T."/>
            <person name="Pickel B."/>
            <person name="Atanasova L."/>
            <person name="Karlsson M."/>
            <person name="Huettel B."/>
            <person name="Barry K.W."/>
            <person name="Haridas S."/>
            <person name="Chen C."/>
            <person name="Bauer D."/>
            <person name="Andreopoulos W."/>
            <person name="Pangilinan J."/>
            <person name="LaButti K."/>
            <person name="Riley R."/>
            <person name="Lipzen A."/>
            <person name="Clum A."/>
            <person name="Drula E."/>
            <person name="Henrissat B."/>
            <person name="Kohler A."/>
            <person name="Grigoriev I.V."/>
            <person name="Martin F.M."/>
            <person name="Hacquard S."/>
        </authorList>
    </citation>
    <scope>NUCLEOTIDE SEQUENCE [LARGE SCALE GENOMIC DNA]</scope>
    <source>
        <strain evidence="4 5">MPI-CAGE-CH-0241</strain>
    </source>
</reference>
<accession>A0A9P8WH28</accession>
<dbReference type="EMBL" id="JAGPYM010000003">
    <property type="protein sequence ID" value="KAH6897356.1"/>
    <property type="molecule type" value="Genomic_DNA"/>
</dbReference>
<keyword evidence="1" id="KW-0175">Coiled coil</keyword>
<feature type="region of interest" description="Disordered" evidence="2">
    <location>
        <begin position="481"/>
        <end position="504"/>
    </location>
</feature>
<comment type="caution">
    <text evidence="4">The sequence shown here is derived from an EMBL/GenBank/DDBJ whole genome shotgun (WGS) entry which is preliminary data.</text>
</comment>